<keyword evidence="2" id="KW-1185">Reference proteome</keyword>
<name>A0ACB8UDD6_9APHY</name>
<protein>
    <submittedName>
        <fullName evidence="1">Fungal-specific transcription factor domain-containing protein</fullName>
    </submittedName>
</protein>
<evidence type="ECO:0000313" key="2">
    <source>
        <dbReference type="Proteomes" id="UP001055072"/>
    </source>
</evidence>
<dbReference type="EMBL" id="MU274904">
    <property type="protein sequence ID" value="KAI0092322.1"/>
    <property type="molecule type" value="Genomic_DNA"/>
</dbReference>
<organism evidence="1 2">
    <name type="scientific">Irpex rosettiformis</name>
    <dbReference type="NCBI Taxonomy" id="378272"/>
    <lineage>
        <taxon>Eukaryota</taxon>
        <taxon>Fungi</taxon>
        <taxon>Dikarya</taxon>
        <taxon>Basidiomycota</taxon>
        <taxon>Agaricomycotina</taxon>
        <taxon>Agaricomycetes</taxon>
        <taxon>Polyporales</taxon>
        <taxon>Irpicaceae</taxon>
        <taxon>Irpex</taxon>
    </lineage>
</organism>
<gene>
    <name evidence="1" type="ORF">BDY19DRAFT_594710</name>
</gene>
<reference evidence="1" key="1">
    <citation type="journal article" date="2021" name="Environ. Microbiol.">
        <title>Gene family expansions and transcriptome signatures uncover fungal adaptations to wood decay.</title>
        <authorList>
            <person name="Hage H."/>
            <person name="Miyauchi S."/>
            <person name="Viragh M."/>
            <person name="Drula E."/>
            <person name="Min B."/>
            <person name="Chaduli D."/>
            <person name="Navarro D."/>
            <person name="Favel A."/>
            <person name="Norest M."/>
            <person name="Lesage-Meessen L."/>
            <person name="Balint B."/>
            <person name="Merenyi Z."/>
            <person name="de Eugenio L."/>
            <person name="Morin E."/>
            <person name="Martinez A.T."/>
            <person name="Baldrian P."/>
            <person name="Stursova M."/>
            <person name="Martinez M.J."/>
            <person name="Novotny C."/>
            <person name="Magnuson J.K."/>
            <person name="Spatafora J.W."/>
            <person name="Maurice S."/>
            <person name="Pangilinan J."/>
            <person name="Andreopoulos W."/>
            <person name="LaButti K."/>
            <person name="Hundley H."/>
            <person name="Na H."/>
            <person name="Kuo A."/>
            <person name="Barry K."/>
            <person name="Lipzen A."/>
            <person name="Henrissat B."/>
            <person name="Riley R."/>
            <person name="Ahrendt S."/>
            <person name="Nagy L.G."/>
            <person name="Grigoriev I.V."/>
            <person name="Martin F."/>
            <person name="Rosso M.N."/>
        </authorList>
    </citation>
    <scope>NUCLEOTIDE SEQUENCE</scope>
    <source>
        <strain evidence="1">CBS 384.51</strain>
    </source>
</reference>
<evidence type="ECO:0000313" key="1">
    <source>
        <dbReference type="EMBL" id="KAI0092322.1"/>
    </source>
</evidence>
<proteinExistence type="predicted"/>
<dbReference type="Proteomes" id="UP001055072">
    <property type="component" value="Unassembled WGS sequence"/>
</dbReference>
<accession>A0ACB8UDD6</accession>
<sequence>MSSGEESDPGPSRSRRKSRRPRACDMCRRRKGNGSKDSGDSCANCTIFQYKCTYVQNAPRRVPNAGYVASLEGQLAELQSLLAQYRRIYPNSESAARISQAIFHPTAIDTIQDTLAPSSFEGCEASGSAHKPLSTPSVKSIYPLSPIPTPTLTDEEPEFDPSEDEVSTSKIMMARFARSPLFHGTNSYQGKSSSMMMIRAALDSKREYVEERKTANQLVDFGSERRDEIPHADGTTERGKERAGCTKRINGPLWHPDTRVDAWSDHPWILKTVNQPQTRFEFPPPDLLDQLLGIYFSQNNCFIPLLHQPTFERDVRDGLHLRNEGFGSVLLLVCAMAAKKCDDPRVLLEEERRKNDKIERGEVLETGEHHRTYHSAGWMWFEQVQKSRLWISFRPATLYDLQVAYLVASCTWETSMSWHGGGYGIRIAQMMGAHRKKSYGEKPTIEGELKKRAFWALVHHDRAHSSIFGHPCSINDEDFDVDLPIVCDDEYWEQDDPGRQFQQPKGKPSKVAYFNCLLRLSQIHSYTLRTIYSINRSKTLLGLVGKDWQARIIAQIDSSLNRWLASVPSHLRWNSTTENGLFYTQSANMHAAYYTLRIIVYRPFIPSPRNHSSSLSPFLSLSTNAARSCIYLLCEQFKQTGNVQDQFALFTSAIAILLNVWAERNSMTSSQREMDMQQVYQAMEIVQKLEPWGRGSGKIWDTLNHLIAMGDSELSMPEQSQSSSKRTWSGHLKDPNVTMPPLPVGGREVAGLMGVQQDQEQLGRAQAAGLCIASGSSSSNDTLVMSSLPSQGHQLNSHSFDHAAGCNTHTRMEYGLQTQPPTFTVSPLGSEYPVTHPPNDSMVEALLNMLAPAQYQQPGIPPAESHGDTGALWNEGVLASDMSDGIPTTTIASLGSGSSPQTVVPGGIPEIDPLSMWYSAPSGFEWEDWGAYLTNFRQNND</sequence>
<comment type="caution">
    <text evidence="1">The sequence shown here is derived from an EMBL/GenBank/DDBJ whole genome shotgun (WGS) entry which is preliminary data.</text>
</comment>